<protein>
    <submittedName>
        <fullName evidence="2">Uncharacterized protein</fullName>
    </submittedName>
</protein>
<accession>W2WF98</accession>
<feature type="region of interest" description="Disordered" evidence="1">
    <location>
        <begin position="1"/>
        <end position="23"/>
    </location>
</feature>
<reference evidence="2 3" key="1">
    <citation type="submission" date="2013-11" db="EMBL/GenBank/DDBJ databases">
        <title>The Genome Sequence of Phytophthora parasitica CJ01A1.</title>
        <authorList>
            <consortium name="The Broad Institute Genomics Platform"/>
            <person name="Russ C."/>
            <person name="Tyler B."/>
            <person name="Panabieres F."/>
            <person name="Shan W."/>
            <person name="Tripathy S."/>
            <person name="Grunwald N."/>
            <person name="Machado M."/>
            <person name="Johnson C.S."/>
            <person name="Walker B."/>
            <person name="Young S.K."/>
            <person name="Zeng Q."/>
            <person name="Gargeya S."/>
            <person name="Fitzgerald M."/>
            <person name="Haas B."/>
            <person name="Abouelleil A."/>
            <person name="Allen A.W."/>
            <person name="Alvarado L."/>
            <person name="Arachchi H.M."/>
            <person name="Berlin A.M."/>
            <person name="Chapman S.B."/>
            <person name="Gainer-Dewar J."/>
            <person name="Goldberg J."/>
            <person name="Griggs A."/>
            <person name="Gujja S."/>
            <person name="Hansen M."/>
            <person name="Howarth C."/>
            <person name="Imamovic A."/>
            <person name="Ireland A."/>
            <person name="Larimer J."/>
            <person name="McCowan C."/>
            <person name="Murphy C."/>
            <person name="Pearson M."/>
            <person name="Poon T.W."/>
            <person name="Priest M."/>
            <person name="Roberts A."/>
            <person name="Saif S."/>
            <person name="Shea T."/>
            <person name="Sisk P."/>
            <person name="Sykes S."/>
            <person name="Wortman J."/>
            <person name="Nusbaum C."/>
            <person name="Birren B."/>
        </authorList>
    </citation>
    <scope>NUCLEOTIDE SEQUENCE [LARGE SCALE GENOMIC DNA]</scope>
    <source>
        <strain evidence="2 3">CJ01A1</strain>
    </source>
</reference>
<dbReference type="AlphaFoldDB" id="W2WF98"/>
<dbReference type="Proteomes" id="UP000018958">
    <property type="component" value="Unassembled WGS sequence"/>
</dbReference>
<evidence type="ECO:0000256" key="1">
    <source>
        <dbReference type="SAM" id="MobiDB-lite"/>
    </source>
</evidence>
<proteinExistence type="predicted"/>
<organism evidence="2 3">
    <name type="scientific">Phytophthora nicotianae CJ01A1</name>
    <dbReference type="NCBI Taxonomy" id="1317063"/>
    <lineage>
        <taxon>Eukaryota</taxon>
        <taxon>Sar</taxon>
        <taxon>Stramenopiles</taxon>
        <taxon>Oomycota</taxon>
        <taxon>Peronosporomycetes</taxon>
        <taxon>Peronosporales</taxon>
        <taxon>Peronosporaceae</taxon>
        <taxon>Phytophthora</taxon>
    </lineage>
</organism>
<dbReference type="EMBL" id="ANIX01003016">
    <property type="protein sequence ID" value="ETP09176.1"/>
    <property type="molecule type" value="Genomic_DNA"/>
</dbReference>
<comment type="caution">
    <text evidence="2">The sequence shown here is derived from an EMBL/GenBank/DDBJ whole genome shotgun (WGS) entry which is preliminary data.</text>
</comment>
<evidence type="ECO:0000313" key="3">
    <source>
        <dbReference type="Proteomes" id="UP000018958"/>
    </source>
</evidence>
<name>W2WF98_PHYNI</name>
<sequence>MNNPEGDAKGIQSRRGRRVDEETGENILASVKSVTDGVVAACVVGRNASCETDSCDTWLGWPRDSRGSMSLSAADDGGDVSVFHWYTHAALQKRSDNFPES</sequence>
<gene>
    <name evidence="2" type="ORF">F441_14947</name>
</gene>
<evidence type="ECO:0000313" key="2">
    <source>
        <dbReference type="EMBL" id="ETP09176.1"/>
    </source>
</evidence>